<dbReference type="InterPro" id="IPR050095">
    <property type="entry name" value="ECF_ABC_transporter_ATP-bd"/>
</dbReference>
<comment type="subcellular location">
    <subcellularLocation>
        <location evidence="1">Cell membrane</location>
        <topology evidence="1">Peripheral membrane protein</topology>
    </subcellularLocation>
</comment>
<evidence type="ECO:0000256" key="6">
    <source>
        <dbReference type="ARBA" id="ARBA00022840"/>
    </source>
</evidence>
<dbReference type="EMBL" id="CP026520">
    <property type="protein sequence ID" value="QAV16240.1"/>
    <property type="molecule type" value="Genomic_DNA"/>
</dbReference>
<dbReference type="PROSITE" id="PS00211">
    <property type="entry name" value="ABC_TRANSPORTER_1"/>
    <property type="match status" value="1"/>
</dbReference>
<evidence type="ECO:0000313" key="11">
    <source>
        <dbReference type="EMBL" id="QAV16240.1"/>
    </source>
</evidence>
<dbReference type="Proteomes" id="UP000288943">
    <property type="component" value="Chromosome"/>
</dbReference>
<dbReference type="PANTHER" id="PTHR43553">
    <property type="entry name" value="HEAVY METAL TRANSPORTER"/>
    <property type="match status" value="1"/>
</dbReference>
<dbReference type="InterPro" id="IPR027417">
    <property type="entry name" value="P-loop_NTPase"/>
</dbReference>
<dbReference type="PROSITE" id="PS50893">
    <property type="entry name" value="ABC_TRANSPORTER_2"/>
    <property type="match status" value="1"/>
</dbReference>
<protein>
    <submittedName>
        <fullName evidence="10 11">ABC transporter ATP-binding protein</fullName>
    </submittedName>
</protein>
<dbReference type="InterPro" id="IPR003593">
    <property type="entry name" value="AAA+_ATPase"/>
</dbReference>
<evidence type="ECO:0000256" key="2">
    <source>
        <dbReference type="ARBA" id="ARBA00005417"/>
    </source>
</evidence>
<dbReference type="CDD" id="cd03225">
    <property type="entry name" value="ABC_cobalt_CbiO_domain1"/>
    <property type="match status" value="1"/>
</dbReference>
<evidence type="ECO:0000259" key="9">
    <source>
        <dbReference type="PROSITE" id="PS50893"/>
    </source>
</evidence>
<dbReference type="GO" id="GO:0015087">
    <property type="term" value="F:cobalt ion transmembrane transporter activity"/>
    <property type="evidence" value="ECO:0007669"/>
    <property type="project" value="UniProtKB-ARBA"/>
</dbReference>
<dbReference type="InterPro" id="IPR003439">
    <property type="entry name" value="ABC_transporter-like_ATP-bd"/>
</dbReference>
<evidence type="ECO:0000256" key="3">
    <source>
        <dbReference type="ARBA" id="ARBA00022448"/>
    </source>
</evidence>
<evidence type="ECO:0000256" key="1">
    <source>
        <dbReference type="ARBA" id="ARBA00004202"/>
    </source>
</evidence>
<dbReference type="Gene3D" id="3.40.50.300">
    <property type="entry name" value="P-loop containing nucleotide triphosphate hydrolases"/>
    <property type="match status" value="1"/>
</dbReference>
<sequence length="284" mass="31142">MNPIMELADVVYSYPGTGKKALAGLSLTIPAGRKIALCGHNGSGKSTFFLHAVGIHRPQSGTVRWKGAPVSYKRTDLQELRRQVGLVFQDPEQQLILGTPYEDISYGLRNVGVSEPEIRARTEAVLERMGLEQLAHTPIHHLSLGQKKRVTLAGVLVLEPSLLLLDEPTAYLDRASERLLLDELADIRQSGVTVVMATHDMDLAYTWADEVLVMDQGACLLQGPPGRVFAETDTIERIGLELPMLLRLWRSLPRALREGVDPPRNADAFGELIAARLQAAAAQS</sequence>
<dbReference type="Pfam" id="PF00005">
    <property type="entry name" value="ABC_tran"/>
    <property type="match status" value="1"/>
</dbReference>
<dbReference type="EMBL" id="JAMDMJ010000034">
    <property type="protein sequence ID" value="MCY9598698.1"/>
    <property type="molecule type" value="Genomic_DNA"/>
</dbReference>
<evidence type="ECO:0000313" key="13">
    <source>
        <dbReference type="Proteomes" id="UP001527202"/>
    </source>
</evidence>
<keyword evidence="5" id="KW-0547">Nucleotide-binding</keyword>
<evidence type="ECO:0000256" key="8">
    <source>
        <dbReference type="ARBA" id="ARBA00023136"/>
    </source>
</evidence>
<evidence type="ECO:0000313" key="12">
    <source>
        <dbReference type="Proteomes" id="UP000288943"/>
    </source>
</evidence>
<evidence type="ECO:0000313" key="10">
    <source>
        <dbReference type="EMBL" id="MCY9598698.1"/>
    </source>
</evidence>
<evidence type="ECO:0000256" key="5">
    <source>
        <dbReference type="ARBA" id="ARBA00022741"/>
    </source>
</evidence>
<dbReference type="GO" id="GO:0016887">
    <property type="term" value="F:ATP hydrolysis activity"/>
    <property type="evidence" value="ECO:0007669"/>
    <property type="project" value="InterPro"/>
</dbReference>
<keyword evidence="8" id="KW-0472">Membrane</keyword>
<evidence type="ECO:0000256" key="4">
    <source>
        <dbReference type="ARBA" id="ARBA00022475"/>
    </source>
</evidence>
<dbReference type="GO" id="GO:0043190">
    <property type="term" value="C:ATP-binding cassette (ABC) transporter complex"/>
    <property type="evidence" value="ECO:0007669"/>
    <property type="project" value="TreeGrafter"/>
</dbReference>
<name>A0A410WPI6_9BACL</name>
<reference evidence="11 12" key="1">
    <citation type="submission" date="2018-01" db="EMBL/GenBank/DDBJ databases">
        <title>The whole genome sequencing and assembly of Paenibacillus chitinolyticus KCCM 41400 strain.</title>
        <authorList>
            <person name="Kim J.-Y."/>
            <person name="Park M.-K."/>
            <person name="Lee Y.-J."/>
            <person name="Yi H."/>
            <person name="Bahn Y.-S."/>
            <person name="Kim J.F."/>
            <person name="Lee D.-W."/>
        </authorList>
    </citation>
    <scope>NUCLEOTIDE SEQUENCE [LARGE SCALE GENOMIC DNA]</scope>
    <source>
        <strain evidence="11 12">KCCM 41400</strain>
    </source>
</reference>
<dbReference type="GO" id="GO:0005524">
    <property type="term" value="F:ATP binding"/>
    <property type="evidence" value="ECO:0007669"/>
    <property type="project" value="UniProtKB-KW"/>
</dbReference>
<dbReference type="RefSeq" id="WP_042231274.1">
    <property type="nucleotide sequence ID" value="NZ_CP026520.1"/>
</dbReference>
<keyword evidence="7" id="KW-1278">Translocase</keyword>
<feature type="domain" description="ABC transporter" evidence="9">
    <location>
        <begin position="5"/>
        <end position="241"/>
    </location>
</feature>
<keyword evidence="3" id="KW-0813">Transport</keyword>
<reference evidence="10 13" key="2">
    <citation type="submission" date="2022-05" db="EMBL/GenBank/DDBJ databases">
        <title>Genome Sequencing of Bee-Associated Microbes.</title>
        <authorList>
            <person name="Dunlap C."/>
        </authorList>
    </citation>
    <scope>NUCLEOTIDE SEQUENCE [LARGE SCALE GENOMIC DNA]</scope>
    <source>
        <strain evidence="10 13">NRRL B-23120</strain>
    </source>
</reference>
<keyword evidence="13" id="KW-1185">Reference proteome</keyword>
<dbReference type="FunFam" id="3.40.50.300:FF:000224">
    <property type="entry name" value="Energy-coupling factor transporter ATP-binding protein EcfA"/>
    <property type="match status" value="1"/>
</dbReference>
<dbReference type="GeneID" id="95373275"/>
<dbReference type="PANTHER" id="PTHR43553:SF24">
    <property type="entry name" value="ENERGY-COUPLING FACTOR TRANSPORTER ATP-BINDING PROTEIN ECFA1"/>
    <property type="match status" value="1"/>
</dbReference>
<dbReference type="OrthoDB" id="9784332at2"/>
<dbReference type="AlphaFoldDB" id="A0A410WPI6"/>
<evidence type="ECO:0000256" key="7">
    <source>
        <dbReference type="ARBA" id="ARBA00022967"/>
    </source>
</evidence>
<dbReference type="SUPFAM" id="SSF52540">
    <property type="entry name" value="P-loop containing nucleoside triphosphate hydrolases"/>
    <property type="match status" value="1"/>
</dbReference>
<keyword evidence="4" id="KW-1003">Cell membrane</keyword>
<gene>
    <name evidence="10" type="ORF">M5X16_23365</name>
    <name evidence="11" type="ORF">PC41400_00405</name>
</gene>
<accession>A0A410WPI6</accession>
<keyword evidence="6 11" id="KW-0067">ATP-binding</keyword>
<dbReference type="SMART" id="SM00382">
    <property type="entry name" value="AAA"/>
    <property type="match status" value="1"/>
</dbReference>
<dbReference type="Proteomes" id="UP001527202">
    <property type="component" value="Unassembled WGS sequence"/>
</dbReference>
<proteinExistence type="inferred from homology"/>
<comment type="similarity">
    <text evidence="2">Belongs to the ABC transporter superfamily.</text>
</comment>
<organism evidence="11 12">
    <name type="scientific">Paenibacillus chitinolyticus</name>
    <dbReference type="NCBI Taxonomy" id="79263"/>
    <lineage>
        <taxon>Bacteria</taxon>
        <taxon>Bacillati</taxon>
        <taxon>Bacillota</taxon>
        <taxon>Bacilli</taxon>
        <taxon>Bacillales</taxon>
        <taxon>Paenibacillaceae</taxon>
        <taxon>Paenibacillus</taxon>
    </lineage>
</organism>
<dbReference type="KEGG" id="pchi:PC41400_00405"/>
<dbReference type="GO" id="GO:0042626">
    <property type="term" value="F:ATPase-coupled transmembrane transporter activity"/>
    <property type="evidence" value="ECO:0007669"/>
    <property type="project" value="TreeGrafter"/>
</dbReference>
<dbReference type="InterPro" id="IPR015856">
    <property type="entry name" value="ABC_transpr_CbiO/EcfA_su"/>
</dbReference>
<dbReference type="InterPro" id="IPR017871">
    <property type="entry name" value="ABC_transporter-like_CS"/>
</dbReference>